<sequence length="180" mass="20079">MQNAVAYLYYFLQFPDSSFKERPIRRVDFRPIESKRPRFQNVSSIGSRTVKTAMLIFDVDSGPYCNNRSVIGCTLAFGKCAPAFRVCIYKCMLVGAGADGTGHIVLRLPLAGLRFLATGAMYDNNKLRSFLTDRGLLDLLRKFEDYCASSASPSQSETSVMEVDQTKEPKKRASDTCVSD</sequence>
<gene>
    <name evidence="2" type="ORF">EVAR_53005_1</name>
</gene>
<feature type="compositionally biased region" description="Basic and acidic residues" evidence="1">
    <location>
        <begin position="164"/>
        <end position="174"/>
    </location>
</feature>
<dbReference type="EMBL" id="BGZK01001288">
    <property type="protein sequence ID" value="GBP76361.1"/>
    <property type="molecule type" value="Genomic_DNA"/>
</dbReference>
<feature type="compositionally biased region" description="Low complexity" evidence="1">
    <location>
        <begin position="149"/>
        <end position="159"/>
    </location>
</feature>
<protein>
    <submittedName>
        <fullName evidence="2">Uncharacterized protein</fullName>
    </submittedName>
</protein>
<comment type="caution">
    <text evidence="2">The sequence shown here is derived from an EMBL/GenBank/DDBJ whole genome shotgun (WGS) entry which is preliminary data.</text>
</comment>
<dbReference type="Proteomes" id="UP000299102">
    <property type="component" value="Unassembled WGS sequence"/>
</dbReference>
<name>A0A4C1YIZ8_EUMVA</name>
<organism evidence="2 3">
    <name type="scientific">Eumeta variegata</name>
    <name type="common">Bagworm moth</name>
    <name type="synonym">Eumeta japonica</name>
    <dbReference type="NCBI Taxonomy" id="151549"/>
    <lineage>
        <taxon>Eukaryota</taxon>
        <taxon>Metazoa</taxon>
        <taxon>Ecdysozoa</taxon>
        <taxon>Arthropoda</taxon>
        <taxon>Hexapoda</taxon>
        <taxon>Insecta</taxon>
        <taxon>Pterygota</taxon>
        <taxon>Neoptera</taxon>
        <taxon>Endopterygota</taxon>
        <taxon>Lepidoptera</taxon>
        <taxon>Glossata</taxon>
        <taxon>Ditrysia</taxon>
        <taxon>Tineoidea</taxon>
        <taxon>Psychidae</taxon>
        <taxon>Oiketicinae</taxon>
        <taxon>Eumeta</taxon>
    </lineage>
</organism>
<evidence type="ECO:0000256" key="1">
    <source>
        <dbReference type="SAM" id="MobiDB-lite"/>
    </source>
</evidence>
<evidence type="ECO:0000313" key="3">
    <source>
        <dbReference type="Proteomes" id="UP000299102"/>
    </source>
</evidence>
<feature type="region of interest" description="Disordered" evidence="1">
    <location>
        <begin position="149"/>
        <end position="180"/>
    </location>
</feature>
<keyword evidence="3" id="KW-1185">Reference proteome</keyword>
<accession>A0A4C1YIZ8</accession>
<dbReference type="AlphaFoldDB" id="A0A4C1YIZ8"/>
<evidence type="ECO:0000313" key="2">
    <source>
        <dbReference type="EMBL" id="GBP76361.1"/>
    </source>
</evidence>
<reference evidence="2 3" key="1">
    <citation type="journal article" date="2019" name="Commun. Biol.">
        <title>The bagworm genome reveals a unique fibroin gene that provides high tensile strength.</title>
        <authorList>
            <person name="Kono N."/>
            <person name="Nakamura H."/>
            <person name="Ohtoshi R."/>
            <person name="Tomita M."/>
            <person name="Numata K."/>
            <person name="Arakawa K."/>
        </authorList>
    </citation>
    <scope>NUCLEOTIDE SEQUENCE [LARGE SCALE GENOMIC DNA]</scope>
</reference>
<proteinExistence type="predicted"/>